<dbReference type="InterPro" id="IPR006976">
    <property type="entry name" value="VanZ-like"/>
</dbReference>
<feature type="domain" description="VanZ-like" evidence="3">
    <location>
        <begin position="65"/>
        <end position="141"/>
    </location>
</feature>
<dbReference type="KEGG" id="bsau:DWV08_15455"/>
<dbReference type="OrthoDB" id="4794536at2"/>
<evidence type="ECO:0000313" key="6">
    <source>
        <dbReference type="Proteomes" id="UP000254236"/>
    </source>
</evidence>
<reference evidence="4 6" key="1">
    <citation type="submission" date="2018-07" db="EMBL/GenBank/DDBJ databases">
        <title>Brachybacterium saurashtrense DSM 23186 genome sequence.</title>
        <authorList>
            <person name="Guo L."/>
        </authorList>
    </citation>
    <scope>NUCLEOTIDE SEQUENCE [LARGE SCALE GENOMIC DNA]</scope>
    <source>
        <strain evidence="4 6">DSM 23186</strain>
    </source>
</reference>
<reference evidence="5 7" key="2">
    <citation type="submission" date="2018-08" db="EMBL/GenBank/DDBJ databases">
        <title>Brachybacterium saurashtrense DSM 23186.</title>
        <authorList>
            <person name="Li Y."/>
        </authorList>
    </citation>
    <scope>NUCLEOTIDE SEQUENCE [LARGE SCALE GENOMIC DNA]</scope>
    <source>
        <strain evidence="5 7">DSM 23186</strain>
    </source>
</reference>
<evidence type="ECO:0000313" key="7">
    <source>
        <dbReference type="Proteomes" id="UP000282185"/>
    </source>
</evidence>
<evidence type="ECO:0000259" key="3">
    <source>
        <dbReference type="Pfam" id="PF04892"/>
    </source>
</evidence>
<evidence type="ECO:0000256" key="2">
    <source>
        <dbReference type="SAM" id="Phobius"/>
    </source>
</evidence>
<name>A0A345YSH1_9MICO</name>
<keyword evidence="2" id="KW-0812">Transmembrane</keyword>
<evidence type="ECO:0000256" key="1">
    <source>
        <dbReference type="SAM" id="MobiDB-lite"/>
    </source>
</evidence>
<dbReference type="EMBL" id="CP031356">
    <property type="protein sequence ID" value="AXK46873.1"/>
    <property type="molecule type" value="Genomic_DNA"/>
</dbReference>
<dbReference type="Proteomes" id="UP000254236">
    <property type="component" value="Chromosome"/>
</dbReference>
<protein>
    <submittedName>
        <fullName evidence="5">VanZ family protein</fullName>
    </submittedName>
</protein>
<feature type="transmembrane region" description="Helical" evidence="2">
    <location>
        <begin position="71"/>
        <end position="90"/>
    </location>
</feature>
<keyword evidence="2" id="KW-0472">Membrane</keyword>
<feature type="transmembrane region" description="Helical" evidence="2">
    <location>
        <begin position="20"/>
        <end position="39"/>
    </location>
</feature>
<proteinExistence type="predicted"/>
<feature type="transmembrane region" description="Helical" evidence="2">
    <location>
        <begin position="124"/>
        <end position="141"/>
    </location>
</feature>
<dbReference type="Pfam" id="PF04892">
    <property type="entry name" value="VanZ"/>
    <property type="match status" value="1"/>
</dbReference>
<gene>
    <name evidence="4" type="ORF">DWV08_15455</name>
    <name evidence="5" type="ORF">DXU92_10075</name>
</gene>
<accession>A0A345YSH1</accession>
<keyword evidence="6" id="KW-1185">Reference proteome</keyword>
<sequence length="193" mass="20091">MPRPAGDRAPATPLPRTVTAAALAVLLLYPVAAGVLLLTSDGWAVNRANVRVWILVTDLVGMRERISPEQFAALANVALFVPFFAALAVLRPSWWWVLLGAAASTAVELYQGSLGSRIQDPGDILANTLGAALGVALGMLLRRRVLRRAGARRPGREPSRLSAAAGAPGAPTTPDAPPAHSADGPDGGPDDRD</sequence>
<organism evidence="5 7">
    <name type="scientific">Brachybacterium saurashtrense</name>
    <dbReference type="NCBI Taxonomy" id="556288"/>
    <lineage>
        <taxon>Bacteria</taxon>
        <taxon>Bacillati</taxon>
        <taxon>Actinomycetota</taxon>
        <taxon>Actinomycetes</taxon>
        <taxon>Micrococcales</taxon>
        <taxon>Dermabacteraceae</taxon>
        <taxon>Brachybacterium</taxon>
    </lineage>
</organism>
<feature type="compositionally biased region" description="Low complexity" evidence="1">
    <location>
        <begin position="162"/>
        <end position="184"/>
    </location>
</feature>
<keyword evidence="2" id="KW-1133">Transmembrane helix</keyword>
<dbReference type="RefSeq" id="WP_115414620.1">
    <property type="nucleotide sequence ID" value="NZ_CP031356.1"/>
</dbReference>
<dbReference type="AlphaFoldDB" id="A0A345YSH1"/>
<feature type="region of interest" description="Disordered" evidence="1">
    <location>
        <begin position="151"/>
        <end position="193"/>
    </location>
</feature>
<evidence type="ECO:0000313" key="5">
    <source>
        <dbReference type="EMBL" id="RRR22588.1"/>
    </source>
</evidence>
<dbReference type="Proteomes" id="UP000282185">
    <property type="component" value="Unassembled WGS sequence"/>
</dbReference>
<dbReference type="EMBL" id="QSWH01000004">
    <property type="protein sequence ID" value="RRR22588.1"/>
    <property type="molecule type" value="Genomic_DNA"/>
</dbReference>
<evidence type="ECO:0000313" key="4">
    <source>
        <dbReference type="EMBL" id="AXK46873.1"/>
    </source>
</evidence>